<feature type="domain" description="RNA-binding S4" evidence="2">
    <location>
        <begin position="181"/>
        <end position="243"/>
    </location>
</feature>
<dbReference type="SMART" id="SM00363">
    <property type="entry name" value="S4"/>
    <property type="match status" value="1"/>
</dbReference>
<evidence type="ECO:0000259" key="2">
    <source>
        <dbReference type="SMART" id="SM00363"/>
    </source>
</evidence>
<gene>
    <name evidence="3" type="ORF">CYL18_11195</name>
</gene>
<evidence type="ECO:0000313" key="4">
    <source>
        <dbReference type="Proteomes" id="UP000239663"/>
    </source>
</evidence>
<dbReference type="OrthoDB" id="9812787at2"/>
<dbReference type="AlphaFoldDB" id="A0A2S7MYS0"/>
<dbReference type="Gene3D" id="3.30.1370.160">
    <property type="match status" value="1"/>
</dbReference>
<dbReference type="Pfam" id="PF21278">
    <property type="entry name" value="YlmH_1st"/>
    <property type="match status" value="1"/>
</dbReference>
<dbReference type="InterPro" id="IPR048443">
    <property type="entry name" value="RqcP2_N"/>
</dbReference>
<dbReference type="EMBL" id="PKOZ01000006">
    <property type="protein sequence ID" value="PQD94897.1"/>
    <property type="molecule type" value="Genomic_DNA"/>
</dbReference>
<dbReference type="InterPro" id="IPR040591">
    <property type="entry name" value="RqcP2_RBD"/>
</dbReference>
<proteinExistence type="predicted"/>
<organism evidence="3 4">
    <name type="scientific">Pradoshia eiseniae</name>
    <dbReference type="NCBI Taxonomy" id="2064768"/>
    <lineage>
        <taxon>Bacteria</taxon>
        <taxon>Bacillati</taxon>
        <taxon>Bacillota</taxon>
        <taxon>Bacilli</taxon>
        <taxon>Bacillales</taxon>
        <taxon>Bacillaceae</taxon>
        <taxon>Pradoshia</taxon>
    </lineage>
</organism>
<reference evidence="3 4" key="1">
    <citation type="submission" date="2017-12" db="EMBL/GenBank/DDBJ databases">
        <title>Taxonomic description and draft genome of Pradoshia cofamensis Gen. nov., sp. nov., a thermotolerant bacillale isolated from anterior gut of earthworm Eisenia fetida.</title>
        <authorList>
            <person name="Saha T."/>
            <person name="Chakraborty R."/>
        </authorList>
    </citation>
    <scope>NUCLEOTIDE SEQUENCE [LARGE SCALE GENOMIC DNA]</scope>
    <source>
        <strain evidence="3 4">EAG3</strain>
    </source>
</reference>
<dbReference type="Gene3D" id="3.10.290.10">
    <property type="entry name" value="RNA-binding S4 domain"/>
    <property type="match status" value="1"/>
</dbReference>
<dbReference type="PROSITE" id="PS50889">
    <property type="entry name" value="S4"/>
    <property type="match status" value="1"/>
</dbReference>
<dbReference type="CDD" id="cd00165">
    <property type="entry name" value="S4"/>
    <property type="match status" value="1"/>
</dbReference>
<dbReference type="PANTHER" id="PTHR13633">
    <property type="entry name" value="MITOCHONDRIAL TRANSCRIPTION RESCUE FACTOR 1"/>
    <property type="match status" value="1"/>
</dbReference>
<dbReference type="PANTHER" id="PTHR13633:SF3">
    <property type="entry name" value="MITOCHONDRIAL TRANSCRIPTION RESCUE FACTOR 1"/>
    <property type="match status" value="1"/>
</dbReference>
<evidence type="ECO:0000313" key="3">
    <source>
        <dbReference type="EMBL" id="PQD94897.1"/>
    </source>
</evidence>
<comment type="caution">
    <text evidence="3">The sequence shown here is derived from an EMBL/GenBank/DDBJ whole genome shotgun (WGS) entry which is preliminary data.</text>
</comment>
<evidence type="ECO:0000256" key="1">
    <source>
        <dbReference type="PROSITE-ProRule" id="PRU00182"/>
    </source>
</evidence>
<dbReference type="InterPro" id="IPR002942">
    <property type="entry name" value="S4_RNA-bd"/>
</dbReference>
<dbReference type="Pfam" id="PF01479">
    <property type="entry name" value="S4"/>
    <property type="match status" value="1"/>
</dbReference>
<dbReference type="InterPro" id="IPR012677">
    <property type="entry name" value="Nucleotide-bd_a/b_plait_sf"/>
</dbReference>
<dbReference type="Proteomes" id="UP000239663">
    <property type="component" value="Unassembled WGS sequence"/>
</dbReference>
<dbReference type="Pfam" id="PF17774">
    <property type="entry name" value="YlmH_RBD"/>
    <property type="match status" value="1"/>
</dbReference>
<accession>A0A2S7MYS0</accession>
<dbReference type="RefSeq" id="WP_104849604.1">
    <property type="nucleotide sequence ID" value="NZ_PKOZ01000006.1"/>
</dbReference>
<protein>
    <submittedName>
        <fullName evidence="3">RNA-binding protein</fullName>
    </submittedName>
</protein>
<dbReference type="SUPFAM" id="SSF55174">
    <property type="entry name" value="Alpha-L RNA-binding motif"/>
    <property type="match status" value="1"/>
</dbReference>
<name>A0A2S7MYS0_9BACI</name>
<keyword evidence="4" id="KW-1185">Reference proteome</keyword>
<dbReference type="Gene3D" id="3.30.70.330">
    <property type="match status" value="1"/>
</dbReference>
<keyword evidence="1" id="KW-0694">RNA-binding</keyword>
<sequence length="257" mass="29415">MDIYQHFRPEEKDFIDQVLGWAEQVREQYAPKLTDFLNPREAEIIRMLIGKEGDVRVSFFGGGENAERKRAILFPDYYTPNEEDYEIAFYQLSYPSKFATIDHRQVLGTLMSLGVKRELYGDIWIEGETVQFAVERTIAAYMEANLTKVGNIGVKCRSISSNQLIEVNESWKELPITSSSLRLDNVIANAVSFSRQKSQMLIGQGRVKVNHRQIESSSYELKQGDVISIRGTGRIKVLAIDGKTKRDKWKIVIGLQK</sequence>
<dbReference type="InterPro" id="IPR036986">
    <property type="entry name" value="S4_RNA-bd_sf"/>
</dbReference>
<dbReference type="GO" id="GO:0003723">
    <property type="term" value="F:RNA binding"/>
    <property type="evidence" value="ECO:0007669"/>
    <property type="project" value="UniProtKB-KW"/>
</dbReference>